<evidence type="ECO:0000313" key="1">
    <source>
        <dbReference type="EMBL" id="KAK9681587.1"/>
    </source>
</evidence>
<accession>A0AAW1HXJ9</accession>
<dbReference type="Proteomes" id="UP001443914">
    <property type="component" value="Unassembled WGS sequence"/>
</dbReference>
<proteinExistence type="predicted"/>
<comment type="caution">
    <text evidence="1">The sequence shown here is derived from an EMBL/GenBank/DDBJ whole genome shotgun (WGS) entry which is preliminary data.</text>
</comment>
<dbReference type="AlphaFoldDB" id="A0AAW1HXJ9"/>
<keyword evidence="2" id="KW-1185">Reference proteome</keyword>
<name>A0AAW1HXJ9_SAPOF</name>
<gene>
    <name evidence="1" type="ORF">RND81_10G013000</name>
</gene>
<sequence length="151" mass="17225">MGNAVWFQNFGVVAIFLAPGISDHGIALLNLESTVGKKRGGFKFLNDWLQDPQVHTVIKDAWRGAFRGTKMFQLVSKLKAVKRQLQCFHHDHFSNISHRVTLAREALALVQGELNHHPRDDSLIEQENSLLQNLLKVQAIERSFFQQRAKI</sequence>
<reference evidence="1" key="1">
    <citation type="submission" date="2024-03" db="EMBL/GenBank/DDBJ databases">
        <title>WGS assembly of Saponaria officinalis var. Norfolk2.</title>
        <authorList>
            <person name="Jenkins J."/>
            <person name="Shu S."/>
            <person name="Grimwood J."/>
            <person name="Barry K."/>
            <person name="Goodstein D."/>
            <person name="Schmutz J."/>
            <person name="Leebens-Mack J."/>
            <person name="Osbourn A."/>
        </authorList>
    </citation>
    <scope>NUCLEOTIDE SEQUENCE [LARGE SCALE GENOMIC DNA]</scope>
    <source>
        <strain evidence="1">JIC</strain>
    </source>
</reference>
<evidence type="ECO:0000313" key="2">
    <source>
        <dbReference type="Proteomes" id="UP001443914"/>
    </source>
</evidence>
<organism evidence="1 2">
    <name type="scientific">Saponaria officinalis</name>
    <name type="common">Common soapwort</name>
    <name type="synonym">Lychnis saponaria</name>
    <dbReference type="NCBI Taxonomy" id="3572"/>
    <lineage>
        <taxon>Eukaryota</taxon>
        <taxon>Viridiplantae</taxon>
        <taxon>Streptophyta</taxon>
        <taxon>Embryophyta</taxon>
        <taxon>Tracheophyta</taxon>
        <taxon>Spermatophyta</taxon>
        <taxon>Magnoliopsida</taxon>
        <taxon>eudicotyledons</taxon>
        <taxon>Gunneridae</taxon>
        <taxon>Pentapetalae</taxon>
        <taxon>Caryophyllales</taxon>
        <taxon>Caryophyllaceae</taxon>
        <taxon>Caryophylleae</taxon>
        <taxon>Saponaria</taxon>
    </lineage>
</organism>
<protein>
    <submittedName>
        <fullName evidence="1">Uncharacterized protein</fullName>
    </submittedName>
</protein>
<dbReference type="EMBL" id="JBDFQZ010000010">
    <property type="protein sequence ID" value="KAK9681587.1"/>
    <property type="molecule type" value="Genomic_DNA"/>
</dbReference>